<evidence type="ECO:0000313" key="3">
    <source>
        <dbReference type="EMBL" id="TBU23537.1"/>
    </source>
</evidence>
<dbReference type="InterPro" id="IPR046528">
    <property type="entry name" value="DUF6593"/>
</dbReference>
<organism evidence="3">
    <name type="scientific">Dichomitus squalens</name>
    <dbReference type="NCBI Taxonomy" id="114155"/>
    <lineage>
        <taxon>Eukaryota</taxon>
        <taxon>Fungi</taxon>
        <taxon>Dikarya</taxon>
        <taxon>Basidiomycota</taxon>
        <taxon>Agaricomycotina</taxon>
        <taxon>Agaricomycetes</taxon>
        <taxon>Polyporales</taxon>
        <taxon>Polyporaceae</taxon>
        <taxon>Dichomitus</taxon>
    </lineage>
</organism>
<evidence type="ECO:0000259" key="2">
    <source>
        <dbReference type="Pfam" id="PF20236"/>
    </source>
</evidence>
<protein>
    <recommendedName>
        <fullName evidence="2">DUF6593 domain-containing protein</fullName>
    </recommendedName>
</protein>
<dbReference type="OrthoDB" id="3360976at2759"/>
<gene>
    <name evidence="3" type="ORF">BD311DRAFT_781622</name>
</gene>
<proteinExistence type="predicted"/>
<name>A0A4Q9MAQ9_9APHY</name>
<dbReference type="Pfam" id="PF20236">
    <property type="entry name" value="DUF6593"/>
    <property type="match status" value="1"/>
</dbReference>
<dbReference type="Proteomes" id="UP000292957">
    <property type="component" value="Unassembled WGS sequence"/>
</dbReference>
<feature type="domain" description="DUF6593" evidence="2">
    <location>
        <begin position="3"/>
        <end position="99"/>
    </location>
</feature>
<evidence type="ECO:0000256" key="1">
    <source>
        <dbReference type="SAM" id="MobiDB-lite"/>
    </source>
</evidence>
<dbReference type="EMBL" id="ML143502">
    <property type="protein sequence ID" value="TBU23537.1"/>
    <property type="molecule type" value="Genomic_DNA"/>
</dbReference>
<accession>A0A4Q9MAQ9</accession>
<sequence>MHMLSDWLPKKSALSRTRLLVAPDGSQYHWKQVTNWGSTSLRLIDPETQETVAQVRSARTGGGFLGKPRRMSLHVRSDTALSLDAILLSFIVLEQARREQGAGSYSDARGAAGAGMAGPSVTF</sequence>
<dbReference type="AlphaFoldDB" id="A0A4Q9MAQ9"/>
<feature type="region of interest" description="Disordered" evidence="1">
    <location>
        <begin position="103"/>
        <end position="123"/>
    </location>
</feature>
<reference evidence="3" key="1">
    <citation type="submission" date="2019-01" db="EMBL/GenBank/DDBJ databases">
        <title>Draft genome sequences of three monokaryotic isolates of the white-rot basidiomycete fungus Dichomitus squalens.</title>
        <authorList>
            <consortium name="DOE Joint Genome Institute"/>
            <person name="Lopez S.C."/>
            <person name="Andreopoulos B."/>
            <person name="Pangilinan J."/>
            <person name="Lipzen A."/>
            <person name="Riley R."/>
            <person name="Ahrendt S."/>
            <person name="Ng V."/>
            <person name="Barry K."/>
            <person name="Daum C."/>
            <person name="Grigoriev I.V."/>
            <person name="Hilden K.S."/>
            <person name="Makela M.R."/>
            <person name="de Vries R.P."/>
        </authorList>
    </citation>
    <scope>NUCLEOTIDE SEQUENCE [LARGE SCALE GENOMIC DNA]</scope>
    <source>
        <strain evidence="3">OM18370.1</strain>
    </source>
</reference>